<evidence type="ECO:0000313" key="12">
    <source>
        <dbReference type="Proteomes" id="UP001168380"/>
    </source>
</evidence>
<reference evidence="11" key="1">
    <citation type="submission" date="2023-07" db="EMBL/GenBank/DDBJ databases">
        <title>Gilvimarinus algae sp. nov., isolated from the surface of Kelp.</title>
        <authorList>
            <person name="Sun Y.Y."/>
            <person name="Gong Y."/>
            <person name="Du Z.J."/>
        </authorList>
    </citation>
    <scope>NUCLEOTIDE SEQUENCE</scope>
    <source>
        <strain evidence="11">SDUM040014</strain>
    </source>
</reference>
<gene>
    <name evidence="11" type="ORF">QWI16_04850</name>
</gene>
<evidence type="ECO:0000256" key="8">
    <source>
        <dbReference type="ARBA" id="ARBA00022927"/>
    </source>
</evidence>
<evidence type="ECO:0000256" key="7">
    <source>
        <dbReference type="ARBA" id="ARBA00022692"/>
    </source>
</evidence>
<protein>
    <recommendedName>
        <fullName evidence="3">Type II secretion system protein N</fullName>
    </recommendedName>
    <alternativeName>
        <fullName evidence="10">General secretion pathway protein N</fullName>
    </alternativeName>
</protein>
<keyword evidence="5" id="KW-1003">Cell membrane</keyword>
<evidence type="ECO:0000256" key="1">
    <source>
        <dbReference type="ARBA" id="ARBA00004533"/>
    </source>
</evidence>
<evidence type="ECO:0000256" key="5">
    <source>
        <dbReference type="ARBA" id="ARBA00022475"/>
    </source>
</evidence>
<proteinExistence type="inferred from homology"/>
<evidence type="ECO:0000256" key="6">
    <source>
        <dbReference type="ARBA" id="ARBA00022519"/>
    </source>
</evidence>
<organism evidence="11 12">
    <name type="scientific">Gilvimarinus algae</name>
    <dbReference type="NCBI Taxonomy" id="3058037"/>
    <lineage>
        <taxon>Bacteria</taxon>
        <taxon>Pseudomonadati</taxon>
        <taxon>Pseudomonadota</taxon>
        <taxon>Gammaproteobacteria</taxon>
        <taxon>Cellvibrionales</taxon>
        <taxon>Cellvibrionaceae</taxon>
        <taxon>Gilvimarinus</taxon>
    </lineage>
</organism>
<evidence type="ECO:0000256" key="3">
    <source>
        <dbReference type="ARBA" id="ARBA00021563"/>
    </source>
</evidence>
<comment type="subcellular location">
    <subcellularLocation>
        <location evidence="1">Cell inner membrane</location>
    </subcellularLocation>
</comment>
<sequence length="249" mass="26936">MIRWILLGIAFWLVFVITQIPATWGGYLMTRGNALSLSGISGTLWQGQAGMASVRIDGRDYALGALRWNLKPLSLLTLAPCAEITTDLERQQISGTACAGLSGALQLKNSNLSLPASLIQGLPEPTRISGQLSAHIDTLKLKGQRINALKGNLSWTKARLHNGQSWLNLGAFAADLSATDEGHIRADIFSLEGPVDLAGNVVMPLTGGIHIDTTFAMTDTFAREVQAEQWLPMVAEPLEQGRHKIRMTL</sequence>
<dbReference type="Proteomes" id="UP001168380">
    <property type="component" value="Unassembled WGS sequence"/>
</dbReference>
<comment type="similarity">
    <text evidence="2">Belongs to the GSP N family.</text>
</comment>
<evidence type="ECO:0000256" key="9">
    <source>
        <dbReference type="ARBA" id="ARBA00023136"/>
    </source>
</evidence>
<dbReference type="Pfam" id="PF01203">
    <property type="entry name" value="T2SSN"/>
    <property type="match status" value="1"/>
</dbReference>
<keyword evidence="4" id="KW-0813">Transport</keyword>
<evidence type="ECO:0000313" key="11">
    <source>
        <dbReference type="EMBL" id="MDO3381491.1"/>
    </source>
</evidence>
<name>A0ABT8TFS2_9GAMM</name>
<keyword evidence="7" id="KW-0812">Transmembrane</keyword>
<keyword evidence="12" id="KW-1185">Reference proteome</keyword>
<keyword evidence="9" id="KW-0472">Membrane</keyword>
<evidence type="ECO:0000256" key="10">
    <source>
        <dbReference type="ARBA" id="ARBA00030772"/>
    </source>
</evidence>
<accession>A0ABT8TFS2</accession>
<dbReference type="RefSeq" id="WP_302711625.1">
    <property type="nucleotide sequence ID" value="NZ_JAULRT010000035.1"/>
</dbReference>
<dbReference type="EMBL" id="JAULRT010000035">
    <property type="protein sequence ID" value="MDO3381491.1"/>
    <property type="molecule type" value="Genomic_DNA"/>
</dbReference>
<evidence type="ECO:0000256" key="2">
    <source>
        <dbReference type="ARBA" id="ARBA00007208"/>
    </source>
</evidence>
<dbReference type="InterPro" id="IPR022792">
    <property type="entry name" value="T2SS_protein-GspN"/>
</dbReference>
<keyword evidence="8" id="KW-0653">Protein transport</keyword>
<keyword evidence="6" id="KW-0997">Cell inner membrane</keyword>
<evidence type="ECO:0000256" key="4">
    <source>
        <dbReference type="ARBA" id="ARBA00022448"/>
    </source>
</evidence>
<comment type="caution">
    <text evidence="11">The sequence shown here is derived from an EMBL/GenBank/DDBJ whole genome shotgun (WGS) entry which is preliminary data.</text>
</comment>